<evidence type="ECO:0000313" key="2">
    <source>
        <dbReference type="EMBL" id="TBW54855.1"/>
    </source>
</evidence>
<protein>
    <submittedName>
        <fullName evidence="2">Bifunctional pyr operon transcriptional regulator/uracil phosphoribosyltransferase PyrR</fullName>
        <ecNumber evidence="2">2.4.2.9</ecNumber>
    </submittedName>
</protein>
<dbReference type="RefSeq" id="WP_131482215.1">
    <property type="nucleotide sequence ID" value="NZ_SJDL01000018.1"/>
</dbReference>
<gene>
    <name evidence="2" type="primary">pyrR</name>
    <name evidence="2" type="ORF">EZI54_12460</name>
</gene>
<comment type="caution">
    <text evidence="2">The sequence shown here is derived from an EMBL/GenBank/DDBJ whole genome shotgun (WGS) entry which is preliminary data.</text>
</comment>
<dbReference type="EC" id="2.4.2.9" evidence="2"/>
<evidence type="ECO:0000259" key="1">
    <source>
        <dbReference type="Pfam" id="PF00156"/>
    </source>
</evidence>
<dbReference type="EMBL" id="SJDL01000018">
    <property type="protein sequence ID" value="TBW54855.1"/>
    <property type="molecule type" value="Genomic_DNA"/>
</dbReference>
<dbReference type="SUPFAM" id="SSF53271">
    <property type="entry name" value="PRTase-like"/>
    <property type="match status" value="1"/>
</dbReference>
<dbReference type="Pfam" id="PF00156">
    <property type="entry name" value="Pribosyltran"/>
    <property type="match status" value="1"/>
</dbReference>
<keyword evidence="3" id="KW-1185">Reference proteome</keyword>
<name>A0ABY1ZNH8_9GAMM</name>
<dbReference type="PANTHER" id="PTHR11608:SF0">
    <property type="entry name" value="BIFUNCTIONAL PROTEIN PYRR"/>
    <property type="match status" value="1"/>
</dbReference>
<evidence type="ECO:0000313" key="3">
    <source>
        <dbReference type="Proteomes" id="UP000313645"/>
    </source>
</evidence>
<keyword evidence="2" id="KW-0328">Glycosyltransferase</keyword>
<dbReference type="GO" id="GO:0004845">
    <property type="term" value="F:uracil phosphoribosyltransferase activity"/>
    <property type="evidence" value="ECO:0007669"/>
    <property type="project" value="UniProtKB-EC"/>
</dbReference>
<dbReference type="Gene3D" id="3.40.50.2020">
    <property type="match status" value="1"/>
</dbReference>
<accession>A0ABY1ZNH8</accession>
<dbReference type="InterPro" id="IPR050137">
    <property type="entry name" value="PyrR_bifunctional"/>
</dbReference>
<organism evidence="2 3">
    <name type="scientific">Marinobacter halodurans</name>
    <dbReference type="NCBI Taxonomy" id="2528979"/>
    <lineage>
        <taxon>Bacteria</taxon>
        <taxon>Pseudomonadati</taxon>
        <taxon>Pseudomonadota</taxon>
        <taxon>Gammaproteobacteria</taxon>
        <taxon>Pseudomonadales</taxon>
        <taxon>Marinobacteraceae</taxon>
        <taxon>Marinobacter</taxon>
    </lineage>
</organism>
<dbReference type="InterPro" id="IPR029057">
    <property type="entry name" value="PRTase-like"/>
</dbReference>
<dbReference type="CDD" id="cd06223">
    <property type="entry name" value="PRTases_typeI"/>
    <property type="match status" value="1"/>
</dbReference>
<feature type="domain" description="Phosphoribosyltransferase" evidence="1">
    <location>
        <begin position="6"/>
        <end position="148"/>
    </location>
</feature>
<sequence length="175" mass="19421">MTALLNVDALLDDLEQGLRRLLRERGIEQPVLIGIRTGGVWLADILHKRLGLDEPFGELDISFYRDDFSRIGLNPKVRPSHLPFETEDRHIILVDDVIMSGRTIRAAMNEIFDYGRPAGIILATLIDLGARELPIQPDVVGQTLTLKANERVKLKGPDPLSVELRQADATPAKGA</sequence>
<dbReference type="NCBIfam" id="NF003545">
    <property type="entry name" value="PRK05205.1-1"/>
    <property type="match status" value="1"/>
</dbReference>
<reference evidence="2 3" key="1">
    <citation type="submission" date="2019-02" db="EMBL/GenBank/DDBJ databases">
        <title>Marinobacter halodurans sp. nov., a marine bacterium isolated from sea tidal flat.</title>
        <authorList>
            <person name="Yoo Y."/>
            <person name="Lee D.W."/>
            <person name="Kim B.S."/>
            <person name="Kim J.-J."/>
        </authorList>
    </citation>
    <scope>NUCLEOTIDE SEQUENCE [LARGE SCALE GENOMIC DNA]</scope>
    <source>
        <strain evidence="2 3">YJ-S3-2</strain>
    </source>
</reference>
<dbReference type="PANTHER" id="PTHR11608">
    <property type="entry name" value="BIFUNCTIONAL PROTEIN PYRR"/>
    <property type="match status" value="1"/>
</dbReference>
<dbReference type="Proteomes" id="UP000313645">
    <property type="component" value="Unassembled WGS sequence"/>
</dbReference>
<dbReference type="InterPro" id="IPR000836">
    <property type="entry name" value="PRTase_dom"/>
</dbReference>
<keyword evidence="2" id="KW-0808">Transferase</keyword>
<proteinExistence type="predicted"/>